<dbReference type="Proteomes" id="UP000198211">
    <property type="component" value="Unassembled WGS sequence"/>
</dbReference>
<comment type="caution">
    <text evidence="2">The sequence shown here is derived from an EMBL/GenBank/DDBJ whole genome shotgun (WGS) entry which is preliminary data.</text>
</comment>
<keyword evidence="2" id="KW-0695">RNA-directed DNA polymerase</keyword>
<dbReference type="OrthoDB" id="1938712at2759"/>
<gene>
    <name evidence="2" type="ORF">PHMEG_00041207</name>
</gene>
<keyword evidence="2" id="KW-0808">Transferase</keyword>
<reference evidence="3" key="1">
    <citation type="submission" date="2017-03" db="EMBL/GenBank/DDBJ databases">
        <title>Phytopthora megakarya and P. palmivora, two closely related causual agents of cacao black pod achieved similar genome size and gene model numbers by different mechanisms.</title>
        <authorList>
            <person name="Ali S."/>
            <person name="Shao J."/>
            <person name="Larry D.J."/>
            <person name="Kronmiller B."/>
            <person name="Shen D."/>
            <person name="Strem M.D."/>
            <person name="Melnick R.L."/>
            <person name="Guiltinan M.J."/>
            <person name="Tyler B.M."/>
            <person name="Meinhardt L.W."/>
            <person name="Bailey B.A."/>
        </authorList>
    </citation>
    <scope>NUCLEOTIDE SEQUENCE [LARGE SCALE GENOMIC DNA]</scope>
    <source>
        <strain evidence="3">zdho120</strain>
    </source>
</reference>
<dbReference type="AlphaFoldDB" id="A0A225UC15"/>
<dbReference type="Pfam" id="PF17921">
    <property type="entry name" value="Integrase_H2C2"/>
    <property type="match status" value="1"/>
</dbReference>
<accession>A0A225UC15</accession>
<evidence type="ECO:0000313" key="2">
    <source>
        <dbReference type="EMBL" id="OWY90595.1"/>
    </source>
</evidence>
<dbReference type="InterPro" id="IPR041588">
    <property type="entry name" value="Integrase_H2C2"/>
</dbReference>
<evidence type="ECO:0000259" key="1">
    <source>
        <dbReference type="Pfam" id="PF17921"/>
    </source>
</evidence>
<dbReference type="EMBL" id="NBNE01022487">
    <property type="protein sequence ID" value="OWY90595.1"/>
    <property type="molecule type" value="Genomic_DNA"/>
</dbReference>
<evidence type="ECO:0000313" key="3">
    <source>
        <dbReference type="Proteomes" id="UP000198211"/>
    </source>
</evidence>
<dbReference type="PANTHER" id="PTHR37984">
    <property type="entry name" value="PROTEIN CBG26694"/>
    <property type="match status" value="1"/>
</dbReference>
<dbReference type="PANTHER" id="PTHR37984:SF5">
    <property type="entry name" value="PROTEIN NYNRIN-LIKE"/>
    <property type="match status" value="1"/>
</dbReference>
<feature type="domain" description="Integrase zinc-binding" evidence="1">
    <location>
        <begin position="36"/>
        <end position="60"/>
    </location>
</feature>
<proteinExistence type="predicted"/>
<keyword evidence="3" id="KW-1185">Reference proteome</keyword>
<name>A0A225UC15_9STRA</name>
<dbReference type="InterPro" id="IPR050951">
    <property type="entry name" value="Retrovirus_Pol_polyprotein"/>
</dbReference>
<dbReference type="Gene3D" id="1.10.340.70">
    <property type="match status" value="1"/>
</dbReference>
<keyword evidence="2" id="KW-0548">Nucleotidyltransferase</keyword>
<dbReference type="GO" id="GO:0003964">
    <property type="term" value="F:RNA-directed DNA polymerase activity"/>
    <property type="evidence" value="ECO:0007669"/>
    <property type="project" value="UniProtKB-KW"/>
</dbReference>
<protein>
    <submittedName>
        <fullName evidence="2">Reverse transcriptase</fullName>
    </submittedName>
</protein>
<sequence>MNLDSSFQKHLETMSYIMVTKNSKEVTKASPGPISEFYWPGMYADVEPFVKECVDCASVKGNPPHTGPSPGNIEPRQPFKVVSMDFVTHMPKSDRANTFCCYSRICFLDM</sequence>
<organism evidence="2 3">
    <name type="scientific">Phytophthora megakarya</name>
    <dbReference type="NCBI Taxonomy" id="4795"/>
    <lineage>
        <taxon>Eukaryota</taxon>
        <taxon>Sar</taxon>
        <taxon>Stramenopiles</taxon>
        <taxon>Oomycota</taxon>
        <taxon>Peronosporomycetes</taxon>
        <taxon>Peronosporales</taxon>
        <taxon>Peronosporaceae</taxon>
        <taxon>Phytophthora</taxon>
    </lineage>
</organism>